<dbReference type="EMBL" id="VSRR010021856">
    <property type="protein sequence ID" value="MPC64267.1"/>
    <property type="molecule type" value="Genomic_DNA"/>
</dbReference>
<comment type="caution">
    <text evidence="1">The sequence shown here is derived from an EMBL/GenBank/DDBJ whole genome shotgun (WGS) entry which is preliminary data.</text>
</comment>
<name>A0A5B7H4J4_PORTR</name>
<sequence>MTNTPGAESLTTTNTTHTTYICGARQHVIESRAIILRQGLPRHP</sequence>
<proteinExistence type="predicted"/>
<evidence type="ECO:0000313" key="2">
    <source>
        <dbReference type="Proteomes" id="UP000324222"/>
    </source>
</evidence>
<organism evidence="1 2">
    <name type="scientific">Portunus trituberculatus</name>
    <name type="common">Swimming crab</name>
    <name type="synonym">Neptunus trituberculatus</name>
    <dbReference type="NCBI Taxonomy" id="210409"/>
    <lineage>
        <taxon>Eukaryota</taxon>
        <taxon>Metazoa</taxon>
        <taxon>Ecdysozoa</taxon>
        <taxon>Arthropoda</taxon>
        <taxon>Crustacea</taxon>
        <taxon>Multicrustacea</taxon>
        <taxon>Malacostraca</taxon>
        <taxon>Eumalacostraca</taxon>
        <taxon>Eucarida</taxon>
        <taxon>Decapoda</taxon>
        <taxon>Pleocyemata</taxon>
        <taxon>Brachyura</taxon>
        <taxon>Eubrachyura</taxon>
        <taxon>Portunoidea</taxon>
        <taxon>Portunidae</taxon>
        <taxon>Portuninae</taxon>
        <taxon>Portunus</taxon>
    </lineage>
</organism>
<protein>
    <submittedName>
        <fullName evidence="1">Uncharacterized protein</fullName>
    </submittedName>
</protein>
<keyword evidence="2" id="KW-1185">Reference proteome</keyword>
<accession>A0A5B7H4J4</accession>
<reference evidence="1 2" key="1">
    <citation type="submission" date="2019-05" db="EMBL/GenBank/DDBJ databases">
        <title>Another draft genome of Portunus trituberculatus and its Hox gene families provides insights of decapod evolution.</title>
        <authorList>
            <person name="Jeong J.-H."/>
            <person name="Song I."/>
            <person name="Kim S."/>
            <person name="Choi T."/>
            <person name="Kim D."/>
            <person name="Ryu S."/>
            <person name="Kim W."/>
        </authorList>
    </citation>
    <scope>NUCLEOTIDE SEQUENCE [LARGE SCALE GENOMIC DNA]</scope>
    <source>
        <tissue evidence="1">Muscle</tissue>
    </source>
</reference>
<gene>
    <name evidence="1" type="ORF">E2C01_058379</name>
</gene>
<dbReference type="AlphaFoldDB" id="A0A5B7H4J4"/>
<dbReference type="Proteomes" id="UP000324222">
    <property type="component" value="Unassembled WGS sequence"/>
</dbReference>
<evidence type="ECO:0000313" key="1">
    <source>
        <dbReference type="EMBL" id="MPC64267.1"/>
    </source>
</evidence>